<organism evidence="10 11">
    <name type="scientific">Adhaeribacter soli</name>
    <dbReference type="NCBI Taxonomy" id="2607655"/>
    <lineage>
        <taxon>Bacteria</taxon>
        <taxon>Pseudomonadati</taxon>
        <taxon>Bacteroidota</taxon>
        <taxon>Cytophagia</taxon>
        <taxon>Cytophagales</taxon>
        <taxon>Hymenobacteraceae</taxon>
        <taxon>Adhaeribacter</taxon>
    </lineage>
</organism>
<feature type="signal peptide" evidence="9">
    <location>
        <begin position="1"/>
        <end position="31"/>
    </location>
</feature>
<dbReference type="Pfam" id="PF02321">
    <property type="entry name" value="OEP"/>
    <property type="match status" value="1"/>
</dbReference>
<comment type="similarity">
    <text evidence="2">Belongs to the outer membrane factor (OMF) (TC 1.B.17) family.</text>
</comment>
<dbReference type="RefSeq" id="WP_150905047.1">
    <property type="nucleotide sequence ID" value="NZ_VTWT01000010.1"/>
</dbReference>
<dbReference type="EMBL" id="VTWT01000010">
    <property type="protein sequence ID" value="KAA9326004.1"/>
    <property type="molecule type" value="Genomic_DNA"/>
</dbReference>
<keyword evidence="4" id="KW-1134">Transmembrane beta strand</keyword>
<evidence type="ECO:0000313" key="10">
    <source>
        <dbReference type="EMBL" id="KAA9326004.1"/>
    </source>
</evidence>
<dbReference type="GO" id="GO:0015562">
    <property type="term" value="F:efflux transmembrane transporter activity"/>
    <property type="evidence" value="ECO:0007669"/>
    <property type="project" value="InterPro"/>
</dbReference>
<keyword evidence="8" id="KW-0175">Coiled coil</keyword>
<evidence type="ECO:0000256" key="1">
    <source>
        <dbReference type="ARBA" id="ARBA00004442"/>
    </source>
</evidence>
<name>A0A5N1IMN4_9BACT</name>
<gene>
    <name evidence="10" type="ORF">F0P94_16435</name>
</gene>
<dbReference type="Proteomes" id="UP000326570">
    <property type="component" value="Unassembled WGS sequence"/>
</dbReference>
<keyword evidence="3" id="KW-0813">Transport</keyword>
<keyword evidence="7" id="KW-0998">Cell outer membrane</keyword>
<proteinExistence type="inferred from homology"/>
<feature type="chain" id="PRO_5024979163" evidence="9">
    <location>
        <begin position="32"/>
        <end position="482"/>
    </location>
</feature>
<sequence>MPPKKKINNPAFLLLAFALGLLLFPARNAMAQAEKSALVFTLDAFFEQILQHHPVAKQAALLPEQARQEIRVARGQFDPSLNSYYSSKEFTGKNYYRLWDSNLKIPTWFGPELKAGFEDNSGIYLNPQNTVPEEGLLYAGLSVPIGQGLLIDQRRAALRQAKLATGMLEAERIKTINKLLLQAAKDYWDWYFAFQQRELYLKGLQFANVRRQAVGQRAASGDLAAIDTVEAAIEVKKREVTYQEAEVQFQNARLLVSNYLWQENLEPVELPENAIPADYGSALTPLSADSLQRLLEQAQTRHPDLLKLQLKNQQLEYDRRVQADKFKPKLNAEYYLLQRRLAPNPEYFANGYLLDNYKFGLSFSYPLLLRAERGKYQLMKLKLLDNNLETQQTRREVLNQVQAAYNQWQTLEQQLQRQEQLVQQSQLLRDAEQALFEAGESSLFLTNSREMSLLTNEIKLYELKAKYAKNKTFLQWAAGSIR</sequence>
<evidence type="ECO:0000256" key="6">
    <source>
        <dbReference type="ARBA" id="ARBA00023136"/>
    </source>
</evidence>
<dbReference type="InterPro" id="IPR051906">
    <property type="entry name" value="TolC-like"/>
</dbReference>
<keyword evidence="6" id="KW-0472">Membrane</keyword>
<keyword evidence="11" id="KW-1185">Reference proteome</keyword>
<dbReference type="SUPFAM" id="SSF56954">
    <property type="entry name" value="Outer membrane efflux proteins (OEP)"/>
    <property type="match status" value="1"/>
</dbReference>
<evidence type="ECO:0000256" key="2">
    <source>
        <dbReference type="ARBA" id="ARBA00007613"/>
    </source>
</evidence>
<comment type="subcellular location">
    <subcellularLocation>
        <location evidence="1">Cell outer membrane</location>
    </subcellularLocation>
</comment>
<dbReference type="GO" id="GO:1990281">
    <property type="term" value="C:efflux pump complex"/>
    <property type="evidence" value="ECO:0007669"/>
    <property type="project" value="TreeGrafter"/>
</dbReference>
<reference evidence="10 11" key="1">
    <citation type="submission" date="2019-09" db="EMBL/GenBank/DDBJ databases">
        <title>Genome sequence of Adhaeribacter sp. M2.</title>
        <authorList>
            <person name="Srinivasan S."/>
        </authorList>
    </citation>
    <scope>NUCLEOTIDE SEQUENCE [LARGE SCALE GENOMIC DNA]</scope>
    <source>
        <strain evidence="10 11">M2</strain>
    </source>
</reference>
<comment type="caution">
    <text evidence="10">The sequence shown here is derived from an EMBL/GenBank/DDBJ whole genome shotgun (WGS) entry which is preliminary data.</text>
</comment>
<evidence type="ECO:0000256" key="4">
    <source>
        <dbReference type="ARBA" id="ARBA00022452"/>
    </source>
</evidence>
<dbReference type="InterPro" id="IPR003423">
    <property type="entry name" value="OMP_efflux"/>
</dbReference>
<accession>A0A5N1IMN4</accession>
<keyword evidence="5" id="KW-0812">Transmembrane</keyword>
<keyword evidence="9" id="KW-0732">Signal</keyword>
<evidence type="ECO:0000256" key="7">
    <source>
        <dbReference type="ARBA" id="ARBA00023237"/>
    </source>
</evidence>
<evidence type="ECO:0000313" key="11">
    <source>
        <dbReference type="Proteomes" id="UP000326570"/>
    </source>
</evidence>
<dbReference type="PANTHER" id="PTHR30026:SF20">
    <property type="entry name" value="OUTER MEMBRANE PROTEIN TOLC"/>
    <property type="match status" value="1"/>
</dbReference>
<feature type="coiled-coil region" evidence="8">
    <location>
        <begin position="381"/>
        <end position="421"/>
    </location>
</feature>
<evidence type="ECO:0000256" key="9">
    <source>
        <dbReference type="SAM" id="SignalP"/>
    </source>
</evidence>
<dbReference type="PANTHER" id="PTHR30026">
    <property type="entry name" value="OUTER MEMBRANE PROTEIN TOLC"/>
    <property type="match status" value="1"/>
</dbReference>
<evidence type="ECO:0000256" key="8">
    <source>
        <dbReference type="SAM" id="Coils"/>
    </source>
</evidence>
<protein>
    <submittedName>
        <fullName evidence="10">TolC family protein</fullName>
    </submittedName>
</protein>
<dbReference type="Gene3D" id="1.20.1600.10">
    <property type="entry name" value="Outer membrane efflux proteins (OEP)"/>
    <property type="match status" value="1"/>
</dbReference>
<dbReference type="GO" id="GO:0015288">
    <property type="term" value="F:porin activity"/>
    <property type="evidence" value="ECO:0007669"/>
    <property type="project" value="TreeGrafter"/>
</dbReference>
<dbReference type="AlphaFoldDB" id="A0A5N1IMN4"/>
<evidence type="ECO:0000256" key="5">
    <source>
        <dbReference type="ARBA" id="ARBA00022692"/>
    </source>
</evidence>
<evidence type="ECO:0000256" key="3">
    <source>
        <dbReference type="ARBA" id="ARBA00022448"/>
    </source>
</evidence>
<dbReference type="GO" id="GO:0009279">
    <property type="term" value="C:cell outer membrane"/>
    <property type="evidence" value="ECO:0007669"/>
    <property type="project" value="UniProtKB-SubCell"/>
</dbReference>